<keyword evidence="2" id="KW-1185">Reference proteome</keyword>
<sequence>MLQKQISVKVSCKTSRELFKPNGNCLKWVHECLMDVNYIFSDFSTNTASLDITACGIYLLNRRYPRQKYLTAKLNPRAVSVLGKLASKGV</sequence>
<dbReference type="Proteomes" id="UP000054928">
    <property type="component" value="Unassembled WGS sequence"/>
</dbReference>
<evidence type="ECO:0000313" key="2">
    <source>
        <dbReference type="Proteomes" id="UP000054928"/>
    </source>
</evidence>
<dbReference type="GeneID" id="36406055"/>
<name>A0A0P1AJL4_PLAHL</name>
<organism evidence="1 2">
    <name type="scientific">Plasmopara halstedii</name>
    <name type="common">Downy mildew of sunflower</name>
    <dbReference type="NCBI Taxonomy" id="4781"/>
    <lineage>
        <taxon>Eukaryota</taxon>
        <taxon>Sar</taxon>
        <taxon>Stramenopiles</taxon>
        <taxon>Oomycota</taxon>
        <taxon>Peronosporomycetes</taxon>
        <taxon>Peronosporales</taxon>
        <taxon>Peronosporaceae</taxon>
        <taxon>Plasmopara</taxon>
    </lineage>
</organism>
<protein>
    <submittedName>
        <fullName evidence="1">Uncharacterized protein</fullName>
    </submittedName>
</protein>
<dbReference type="EMBL" id="CCYD01000523">
    <property type="protein sequence ID" value="CEG40820.1"/>
    <property type="molecule type" value="Genomic_DNA"/>
</dbReference>
<evidence type="ECO:0000313" key="1">
    <source>
        <dbReference type="EMBL" id="CEG40820.1"/>
    </source>
</evidence>
<reference evidence="2" key="1">
    <citation type="submission" date="2014-09" db="EMBL/GenBank/DDBJ databases">
        <authorList>
            <person name="Sharma Rahul"/>
            <person name="Thines Marco"/>
        </authorList>
    </citation>
    <scope>NUCLEOTIDE SEQUENCE [LARGE SCALE GENOMIC DNA]</scope>
</reference>
<proteinExistence type="predicted"/>
<accession>A0A0P1AJL4</accession>
<dbReference type="RefSeq" id="XP_024577189.1">
    <property type="nucleotide sequence ID" value="XM_024726520.1"/>
</dbReference>
<dbReference type="AlphaFoldDB" id="A0A0P1AJL4"/>